<evidence type="ECO:0000313" key="2">
    <source>
        <dbReference type="Proteomes" id="UP000499080"/>
    </source>
</evidence>
<accession>A0A4Y2JR80</accession>
<dbReference type="PANTHER" id="PTHR45786">
    <property type="entry name" value="DNA BINDING PROTEIN-LIKE"/>
    <property type="match status" value="1"/>
</dbReference>
<protein>
    <recommendedName>
        <fullName evidence="3">Helitron helicase-like domain-containing protein</fullName>
    </recommendedName>
</protein>
<dbReference type="AlphaFoldDB" id="A0A4Y2JR80"/>
<dbReference type="EMBL" id="BGPR01003830">
    <property type="protein sequence ID" value="GBM92911.1"/>
    <property type="molecule type" value="Genomic_DNA"/>
</dbReference>
<sequence>MGNKQLEIDQHCGHVHGTCRDIALNILRFLHAHNHLILLFKMALDRMTTDEYKIVIRADKQTAGEHEHCNNVPTINEVAIVIAGQEFDRRDIVIQRRSEALQRIVGTRRSYDALQYTLIFWKGEDSYHFKVIQTDPLTGNNITKKVSSNDFKAYHIMIRDDSSNHIMFS</sequence>
<name>A0A4Y2JR80_ARAVE</name>
<comment type="caution">
    <text evidence="1">The sequence shown here is derived from an EMBL/GenBank/DDBJ whole genome shotgun (WGS) entry which is preliminary data.</text>
</comment>
<gene>
    <name evidence="1" type="ORF">AVEN_236724_1</name>
</gene>
<reference evidence="1 2" key="1">
    <citation type="journal article" date="2019" name="Sci. Rep.">
        <title>Orb-weaving spider Araneus ventricosus genome elucidates the spidroin gene catalogue.</title>
        <authorList>
            <person name="Kono N."/>
            <person name="Nakamura H."/>
            <person name="Ohtoshi R."/>
            <person name="Moran D.A.P."/>
            <person name="Shinohara A."/>
            <person name="Yoshida Y."/>
            <person name="Fujiwara M."/>
            <person name="Mori M."/>
            <person name="Tomita M."/>
            <person name="Arakawa K."/>
        </authorList>
    </citation>
    <scope>NUCLEOTIDE SEQUENCE [LARGE SCALE GENOMIC DNA]</scope>
</reference>
<evidence type="ECO:0000313" key="1">
    <source>
        <dbReference type="EMBL" id="GBM92911.1"/>
    </source>
</evidence>
<evidence type="ECO:0008006" key="3">
    <source>
        <dbReference type="Google" id="ProtNLM"/>
    </source>
</evidence>
<dbReference type="PANTHER" id="PTHR45786:SF74">
    <property type="entry name" value="ATP-DEPENDENT DNA HELICASE"/>
    <property type="match status" value="1"/>
</dbReference>
<keyword evidence="2" id="KW-1185">Reference proteome</keyword>
<dbReference type="OrthoDB" id="6435440at2759"/>
<organism evidence="1 2">
    <name type="scientific">Araneus ventricosus</name>
    <name type="common">Orbweaver spider</name>
    <name type="synonym">Epeira ventricosa</name>
    <dbReference type="NCBI Taxonomy" id="182803"/>
    <lineage>
        <taxon>Eukaryota</taxon>
        <taxon>Metazoa</taxon>
        <taxon>Ecdysozoa</taxon>
        <taxon>Arthropoda</taxon>
        <taxon>Chelicerata</taxon>
        <taxon>Arachnida</taxon>
        <taxon>Araneae</taxon>
        <taxon>Araneomorphae</taxon>
        <taxon>Entelegynae</taxon>
        <taxon>Araneoidea</taxon>
        <taxon>Araneidae</taxon>
        <taxon>Araneus</taxon>
    </lineage>
</organism>
<proteinExistence type="predicted"/>
<dbReference type="Proteomes" id="UP000499080">
    <property type="component" value="Unassembled WGS sequence"/>
</dbReference>